<evidence type="ECO:0000313" key="1">
    <source>
        <dbReference type="EMBL" id="KKM70866.1"/>
    </source>
</evidence>
<proteinExistence type="predicted"/>
<reference evidence="1" key="1">
    <citation type="journal article" date="2015" name="Nature">
        <title>Complex archaea that bridge the gap between prokaryotes and eukaryotes.</title>
        <authorList>
            <person name="Spang A."/>
            <person name="Saw J.H."/>
            <person name="Jorgensen S.L."/>
            <person name="Zaremba-Niedzwiedzka K."/>
            <person name="Martijn J."/>
            <person name="Lind A.E."/>
            <person name="van Eijk R."/>
            <person name="Schleper C."/>
            <person name="Guy L."/>
            <person name="Ettema T.J."/>
        </authorList>
    </citation>
    <scope>NUCLEOTIDE SEQUENCE</scope>
</reference>
<name>A0A0F9K887_9ZZZZ</name>
<protein>
    <submittedName>
        <fullName evidence="1">Uncharacterized protein</fullName>
    </submittedName>
</protein>
<dbReference type="EMBL" id="LAZR01009736">
    <property type="protein sequence ID" value="KKM70866.1"/>
    <property type="molecule type" value="Genomic_DNA"/>
</dbReference>
<gene>
    <name evidence="1" type="ORF">LCGC14_1436420</name>
</gene>
<organism evidence="1">
    <name type="scientific">marine sediment metagenome</name>
    <dbReference type="NCBI Taxonomy" id="412755"/>
    <lineage>
        <taxon>unclassified sequences</taxon>
        <taxon>metagenomes</taxon>
        <taxon>ecological metagenomes</taxon>
    </lineage>
</organism>
<sequence>MGNNVPPDKTPTFYKIVWSVALRSFVDYNRSYDQLMEEKRFLEKLRYAPERLSQDEIKDHLLNFLNTWGCRITKSQFDHVSIKLKKFFIEYKGKFYLTEDITTFDFYSNEISLKTMFNKLYYIDEIGPTSISKISHILNPNLFVMWDMEIAKKLNHKHSTIGYFEFLIKMQEHAKIVLKSFNEMHPHEKDLERYLNNHFRLKQKCTLAKFLDEYNWAVYTKNWKIPPEWDVSILLPREKLF</sequence>
<comment type="caution">
    <text evidence="1">The sequence shown here is derived from an EMBL/GenBank/DDBJ whole genome shotgun (WGS) entry which is preliminary data.</text>
</comment>
<dbReference type="AlphaFoldDB" id="A0A0F9K887"/>
<accession>A0A0F9K887</accession>